<dbReference type="GO" id="GO:0003950">
    <property type="term" value="F:NAD+ poly-ADP-ribosyltransferase activity"/>
    <property type="evidence" value="ECO:0007669"/>
    <property type="project" value="InterPro"/>
</dbReference>
<dbReference type="GeneID" id="36324815"/>
<dbReference type="PANTHER" id="PTHR31681">
    <property type="entry name" value="C2H2-LIKE ZINC FINGER PROTEIN"/>
    <property type="match status" value="1"/>
</dbReference>
<evidence type="ECO:0000313" key="3">
    <source>
        <dbReference type="EMBL" id="OSX57671.1"/>
    </source>
</evidence>
<feature type="domain" description="PARP catalytic" evidence="2">
    <location>
        <begin position="162"/>
        <end position="335"/>
    </location>
</feature>
<dbReference type="Pfam" id="PF00644">
    <property type="entry name" value="PARP"/>
    <property type="match status" value="1"/>
</dbReference>
<dbReference type="SUPFAM" id="SSF56399">
    <property type="entry name" value="ADP-ribosylation"/>
    <property type="match status" value="1"/>
</dbReference>
<gene>
    <name evidence="3" type="ORF">POSPLADRAFT_1049895</name>
</gene>
<organism evidence="3 4">
    <name type="scientific">Postia placenta MAD-698-R-SB12</name>
    <dbReference type="NCBI Taxonomy" id="670580"/>
    <lineage>
        <taxon>Eukaryota</taxon>
        <taxon>Fungi</taxon>
        <taxon>Dikarya</taxon>
        <taxon>Basidiomycota</taxon>
        <taxon>Agaricomycotina</taxon>
        <taxon>Agaricomycetes</taxon>
        <taxon>Polyporales</taxon>
        <taxon>Adustoporiaceae</taxon>
        <taxon>Rhodonia</taxon>
    </lineage>
</organism>
<dbReference type="AlphaFoldDB" id="A0A1X6MML4"/>
<dbReference type="PANTHER" id="PTHR31681:SF3">
    <property type="entry name" value="OS04G0690100 PROTEIN"/>
    <property type="match status" value="1"/>
</dbReference>
<evidence type="ECO:0000259" key="2">
    <source>
        <dbReference type="Pfam" id="PF00644"/>
    </source>
</evidence>
<name>A0A1X6MML4_9APHY</name>
<protein>
    <recommendedName>
        <fullName evidence="2">PARP catalytic domain-containing protein</fullName>
    </recommendedName>
</protein>
<accession>A0A1X6MML4</accession>
<dbReference type="RefSeq" id="XP_024334465.1">
    <property type="nucleotide sequence ID" value="XM_024479865.1"/>
</dbReference>
<evidence type="ECO:0000313" key="4">
    <source>
        <dbReference type="Proteomes" id="UP000194127"/>
    </source>
</evidence>
<sequence length="364" mass="39974">MRLTVFSSPRAPGEPRTSAPSPVDPTLTVVSSQNASIQLLGSCIPTVCKIKPRYSDGTRTYTCCGMTCANKMKATVPKQNLVPRNHDGSCQAPNCTQPVLQTLNGPAKYCSQPHKVLAETACLWCRLSPKKGDRHFCSTACATEAQNNAAILLEIPAGHVTYKDIVHQFQRSWRHDTYCPSVKYIYKIVSSKELSDKYDAYKAKVESRGHFAVQTGLTAGNENRRWHGTLRKCNIGDKGETQLCSSDSCSLCCIIRKSYQIILSGKNTGWGRFGDGVYTSSTSSKSNDYSKNEDSTSPLKGMLLNKVVVGLGYKLTENDSSLTKPRDGYDSVIGEVGGKLNYDELVVYNNDAIRPSYLVMYEAA</sequence>
<keyword evidence="4" id="KW-1185">Reference proteome</keyword>
<dbReference type="OrthoDB" id="9514740at2759"/>
<dbReference type="Proteomes" id="UP000194127">
    <property type="component" value="Unassembled WGS sequence"/>
</dbReference>
<dbReference type="Gene3D" id="3.90.228.10">
    <property type="match status" value="1"/>
</dbReference>
<feature type="region of interest" description="Disordered" evidence="1">
    <location>
        <begin position="1"/>
        <end position="24"/>
    </location>
</feature>
<proteinExistence type="predicted"/>
<evidence type="ECO:0000256" key="1">
    <source>
        <dbReference type="SAM" id="MobiDB-lite"/>
    </source>
</evidence>
<dbReference type="STRING" id="670580.A0A1X6MML4"/>
<dbReference type="InterPro" id="IPR012317">
    <property type="entry name" value="Poly(ADP-ribose)pol_cat_dom"/>
</dbReference>
<dbReference type="EMBL" id="KZ110607">
    <property type="protein sequence ID" value="OSX57671.1"/>
    <property type="molecule type" value="Genomic_DNA"/>
</dbReference>
<reference evidence="3 4" key="1">
    <citation type="submission" date="2017-04" db="EMBL/GenBank/DDBJ databases">
        <title>Genome Sequence of the Model Brown-Rot Fungus Postia placenta SB12.</title>
        <authorList>
            <consortium name="DOE Joint Genome Institute"/>
            <person name="Gaskell J."/>
            <person name="Kersten P."/>
            <person name="Larrondo L.F."/>
            <person name="Canessa P."/>
            <person name="Martinez D."/>
            <person name="Hibbett D."/>
            <person name="Schmoll M."/>
            <person name="Kubicek C.P."/>
            <person name="Martinez A.T."/>
            <person name="Yadav J."/>
            <person name="Master E."/>
            <person name="Magnuson J.K."/>
            <person name="James T."/>
            <person name="Yaver D."/>
            <person name="Berka R."/>
            <person name="Labutti K."/>
            <person name="Lipzen A."/>
            <person name="Aerts A."/>
            <person name="Barry K."/>
            <person name="Henrissat B."/>
            <person name="Blanchette R."/>
            <person name="Grigoriev I."/>
            <person name="Cullen D."/>
        </authorList>
    </citation>
    <scope>NUCLEOTIDE SEQUENCE [LARGE SCALE GENOMIC DNA]</scope>
    <source>
        <strain evidence="3 4">MAD-698-R-SB12</strain>
    </source>
</reference>